<dbReference type="Gene3D" id="3.30.1360.40">
    <property type="match status" value="1"/>
</dbReference>
<dbReference type="InterPro" id="IPR001241">
    <property type="entry name" value="Topo_IIA"/>
</dbReference>
<dbReference type="Gene3D" id="3.90.199.10">
    <property type="entry name" value="Topoisomerase II, domain 5"/>
    <property type="match status" value="1"/>
</dbReference>
<dbReference type="SMART" id="SM00434">
    <property type="entry name" value="TOP4c"/>
    <property type="match status" value="1"/>
</dbReference>
<dbReference type="InterPro" id="IPR036890">
    <property type="entry name" value="HATPase_C_sf"/>
</dbReference>
<feature type="domain" description="Toprim" evidence="15">
    <location>
        <begin position="433"/>
        <end position="547"/>
    </location>
</feature>
<dbReference type="PRINTS" id="PR00418">
    <property type="entry name" value="TPI2FAMILY"/>
</dbReference>
<comment type="cofactor">
    <cofactor evidence="3">
        <name>Mg(2+)</name>
        <dbReference type="ChEBI" id="CHEBI:18420"/>
    </cofactor>
</comment>
<dbReference type="PROSITE" id="PS50880">
    <property type="entry name" value="TOPRIM"/>
    <property type="match status" value="1"/>
</dbReference>
<comment type="function">
    <text evidence="13">Control of topological states of DNA by transient breakage and subsequent rejoining of DNA strands. Topoisomerase II makes double-strand breaks.</text>
</comment>
<dbReference type="PROSITE" id="PS52040">
    <property type="entry name" value="TOPO_IIA"/>
    <property type="match status" value="1"/>
</dbReference>
<dbReference type="GO" id="GO:0006265">
    <property type="term" value="P:DNA topological change"/>
    <property type="evidence" value="ECO:0007669"/>
    <property type="project" value="UniProtKB-UniRule"/>
</dbReference>
<evidence type="ECO:0000256" key="5">
    <source>
        <dbReference type="ARBA" id="ARBA00022723"/>
    </source>
</evidence>
<dbReference type="PANTHER" id="PTHR10169:SF38">
    <property type="entry name" value="DNA TOPOISOMERASE 2"/>
    <property type="match status" value="1"/>
</dbReference>
<dbReference type="InterPro" id="IPR003594">
    <property type="entry name" value="HATPase_dom"/>
</dbReference>
<dbReference type="Pfam" id="PF02518">
    <property type="entry name" value="HATPase_c"/>
    <property type="match status" value="1"/>
</dbReference>
<comment type="cofactor">
    <cofactor evidence="2">
        <name>Ca(2+)</name>
        <dbReference type="ChEBI" id="CHEBI:29108"/>
    </cofactor>
</comment>
<dbReference type="SUPFAM" id="SSF56719">
    <property type="entry name" value="Type II DNA topoisomerase"/>
    <property type="match status" value="1"/>
</dbReference>
<evidence type="ECO:0000256" key="11">
    <source>
        <dbReference type="ARBA" id="ARBA00023235"/>
    </source>
</evidence>
<evidence type="ECO:0000256" key="9">
    <source>
        <dbReference type="ARBA" id="ARBA00023029"/>
    </source>
</evidence>
<feature type="compositionally biased region" description="Basic and acidic residues" evidence="14">
    <location>
        <begin position="1201"/>
        <end position="1210"/>
    </location>
</feature>
<dbReference type="InterPro" id="IPR013759">
    <property type="entry name" value="Topo_IIA_B_C"/>
</dbReference>
<comment type="subunit">
    <text evidence="13">Homodimer.</text>
</comment>
<proteinExistence type="inferred from homology"/>
<dbReference type="InterPro" id="IPR006171">
    <property type="entry name" value="TOPRIM_dom"/>
</dbReference>
<evidence type="ECO:0000256" key="10">
    <source>
        <dbReference type="ARBA" id="ARBA00023125"/>
    </source>
</evidence>
<feature type="compositionally biased region" description="Basic residues" evidence="14">
    <location>
        <begin position="1156"/>
        <end position="1166"/>
    </location>
</feature>
<dbReference type="GO" id="GO:0046872">
    <property type="term" value="F:metal ion binding"/>
    <property type="evidence" value="ECO:0007669"/>
    <property type="project" value="UniProtKB-KW"/>
</dbReference>
<evidence type="ECO:0000259" key="16">
    <source>
        <dbReference type="PROSITE" id="PS52040"/>
    </source>
</evidence>
<evidence type="ECO:0000256" key="13">
    <source>
        <dbReference type="RuleBase" id="RU362094"/>
    </source>
</evidence>
<comment type="similarity">
    <text evidence="4 13">Belongs to the type II topoisomerase family.</text>
</comment>
<dbReference type="SMART" id="SM00433">
    <property type="entry name" value="TOP2c"/>
    <property type="match status" value="1"/>
</dbReference>
<dbReference type="PRINTS" id="PR01158">
    <property type="entry name" value="TOPISMRASEII"/>
</dbReference>
<dbReference type="InterPro" id="IPR013758">
    <property type="entry name" value="Topo_IIA_A/C_ab"/>
</dbReference>
<reference evidence="17" key="1">
    <citation type="submission" date="2021-09" db="EMBL/GenBank/DDBJ databases">
        <authorList>
            <consortium name="AG Swart"/>
            <person name="Singh M."/>
            <person name="Singh A."/>
            <person name="Seah K."/>
            <person name="Emmerich C."/>
        </authorList>
    </citation>
    <scope>NUCLEOTIDE SEQUENCE</scope>
    <source>
        <strain evidence="17">ATCC30299</strain>
    </source>
</reference>
<dbReference type="Gene3D" id="1.10.268.10">
    <property type="entry name" value="Topoisomerase, domain 3"/>
    <property type="match status" value="1"/>
</dbReference>
<dbReference type="CDD" id="cd03481">
    <property type="entry name" value="TopoIIA_Trans_ScTopoIIA"/>
    <property type="match status" value="1"/>
</dbReference>
<dbReference type="InterPro" id="IPR013760">
    <property type="entry name" value="Topo_IIA-like_dom_sf"/>
</dbReference>
<dbReference type="FunFam" id="3.90.199.10:FF:000002">
    <property type="entry name" value="DNA topoisomerase 2"/>
    <property type="match status" value="1"/>
</dbReference>
<dbReference type="InterPro" id="IPR018522">
    <property type="entry name" value="TopoIIA_CS"/>
</dbReference>
<dbReference type="InterPro" id="IPR013506">
    <property type="entry name" value="Topo_IIA_bsu_dom2"/>
</dbReference>
<dbReference type="CDD" id="cd16930">
    <property type="entry name" value="HATPase_TopII-like"/>
    <property type="match status" value="1"/>
</dbReference>
<dbReference type="GO" id="GO:0005634">
    <property type="term" value="C:nucleus"/>
    <property type="evidence" value="ECO:0007669"/>
    <property type="project" value="TreeGrafter"/>
</dbReference>
<organism evidence="17 18">
    <name type="scientific">Blepharisma stoltei</name>
    <dbReference type="NCBI Taxonomy" id="1481888"/>
    <lineage>
        <taxon>Eukaryota</taxon>
        <taxon>Sar</taxon>
        <taxon>Alveolata</taxon>
        <taxon>Ciliophora</taxon>
        <taxon>Postciliodesmatophora</taxon>
        <taxon>Heterotrichea</taxon>
        <taxon>Heterotrichida</taxon>
        <taxon>Blepharismidae</taxon>
        <taxon>Blepharisma</taxon>
    </lineage>
</organism>
<keyword evidence="9 12" id="KW-0799">Topoisomerase</keyword>
<dbReference type="InterPro" id="IPR013757">
    <property type="entry name" value="Topo_IIA_A_a_sf"/>
</dbReference>
<dbReference type="SUPFAM" id="SSF55874">
    <property type="entry name" value="ATPase domain of HSP90 chaperone/DNA topoisomerase II/histidine kinase"/>
    <property type="match status" value="1"/>
</dbReference>
<dbReference type="GO" id="GO:0000712">
    <property type="term" value="P:resolution of meiotic recombination intermediates"/>
    <property type="evidence" value="ECO:0007669"/>
    <property type="project" value="TreeGrafter"/>
</dbReference>
<dbReference type="CDD" id="cd03365">
    <property type="entry name" value="TOPRIM_TopoIIA"/>
    <property type="match status" value="1"/>
</dbReference>
<dbReference type="PROSITE" id="PS00177">
    <property type="entry name" value="TOPOISOMERASE_II"/>
    <property type="match status" value="1"/>
</dbReference>
<accession>A0AAU9KAY9</accession>
<keyword evidence="18" id="KW-1185">Reference proteome</keyword>
<keyword evidence="7 13" id="KW-0067">ATP-binding</keyword>
<evidence type="ECO:0000256" key="2">
    <source>
        <dbReference type="ARBA" id="ARBA00001913"/>
    </source>
</evidence>
<dbReference type="Pfam" id="PF00204">
    <property type="entry name" value="DNA_gyraseB"/>
    <property type="match status" value="1"/>
</dbReference>
<evidence type="ECO:0000256" key="14">
    <source>
        <dbReference type="SAM" id="MobiDB-lite"/>
    </source>
</evidence>
<dbReference type="InterPro" id="IPR001154">
    <property type="entry name" value="TopoII_euk"/>
</dbReference>
<dbReference type="EC" id="5.6.2.2" evidence="13"/>
<keyword evidence="11 12" id="KW-0413">Isomerase</keyword>
<dbReference type="FunFam" id="3.30.230.10:FF:000008">
    <property type="entry name" value="DNA topoisomerase 2"/>
    <property type="match status" value="1"/>
</dbReference>
<dbReference type="Pfam" id="PF01751">
    <property type="entry name" value="Toprim"/>
    <property type="match status" value="1"/>
</dbReference>
<dbReference type="FunFam" id="3.40.50.670:FF:000001">
    <property type="entry name" value="DNA topoisomerase 2"/>
    <property type="match status" value="2"/>
</dbReference>
<dbReference type="InterPro" id="IPR034157">
    <property type="entry name" value="TOPRIM_TopoII"/>
</dbReference>
<name>A0AAU9KAY9_9CILI</name>
<evidence type="ECO:0000313" key="17">
    <source>
        <dbReference type="EMBL" id="CAG9332775.1"/>
    </source>
</evidence>
<dbReference type="SUPFAM" id="SSF54211">
    <property type="entry name" value="Ribosomal protein S5 domain 2-like"/>
    <property type="match status" value="1"/>
</dbReference>
<evidence type="ECO:0000256" key="1">
    <source>
        <dbReference type="ARBA" id="ARBA00000185"/>
    </source>
</evidence>
<feature type="region of interest" description="Disordered" evidence="14">
    <location>
        <begin position="1141"/>
        <end position="1266"/>
    </location>
</feature>
<dbReference type="InterPro" id="IPR002205">
    <property type="entry name" value="Topo_IIA_dom_A"/>
</dbReference>
<evidence type="ECO:0000256" key="6">
    <source>
        <dbReference type="ARBA" id="ARBA00022741"/>
    </source>
</evidence>
<keyword evidence="10 12" id="KW-0238">DNA-binding</keyword>
<feature type="active site" description="O-(5'-phospho-DNA)-tyrosine intermediate" evidence="12">
    <location>
        <position position="769"/>
    </location>
</feature>
<dbReference type="FunFam" id="3.30.565.10:FF:000004">
    <property type="entry name" value="DNA topoisomerase 2"/>
    <property type="match status" value="1"/>
</dbReference>
<dbReference type="Gene3D" id="3.30.565.10">
    <property type="entry name" value="Histidine kinase-like ATPase, C-terminal domain"/>
    <property type="match status" value="1"/>
</dbReference>
<keyword evidence="8" id="KW-0460">Magnesium</keyword>
<evidence type="ECO:0000256" key="4">
    <source>
        <dbReference type="ARBA" id="ARBA00011080"/>
    </source>
</evidence>
<comment type="caution">
    <text evidence="17">The sequence shown here is derived from an EMBL/GenBank/DDBJ whole genome shotgun (WGS) entry which is preliminary data.</text>
</comment>
<feature type="domain" description="Topo IIA-type catalytic" evidence="16">
    <location>
        <begin position="679"/>
        <end position="1130"/>
    </location>
</feature>
<dbReference type="AlphaFoldDB" id="A0AAU9KAY9"/>
<gene>
    <name evidence="17" type="ORF">BSTOLATCC_MIC57064</name>
</gene>
<dbReference type="InterPro" id="IPR050634">
    <property type="entry name" value="DNA_Topoisomerase_II"/>
</dbReference>
<dbReference type="GO" id="GO:0000819">
    <property type="term" value="P:sister chromatid segregation"/>
    <property type="evidence" value="ECO:0007669"/>
    <property type="project" value="TreeGrafter"/>
</dbReference>
<dbReference type="GO" id="GO:0003918">
    <property type="term" value="F:DNA topoisomerase type II (double strand cut, ATP-hydrolyzing) activity"/>
    <property type="evidence" value="ECO:0007669"/>
    <property type="project" value="UniProtKB-UniRule"/>
</dbReference>
<dbReference type="Gene3D" id="3.40.50.670">
    <property type="match status" value="1"/>
</dbReference>
<protein>
    <recommendedName>
        <fullName evidence="13">DNA topoisomerase 2</fullName>
        <ecNumber evidence="13">5.6.2.2</ecNumber>
    </recommendedName>
</protein>
<evidence type="ECO:0000256" key="7">
    <source>
        <dbReference type="ARBA" id="ARBA00022840"/>
    </source>
</evidence>
<dbReference type="GO" id="GO:0003677">
    <property type="term" value="F:DNA binding"/>
    <property type="evidence" value="ECO:0007669"/>
    <property type="project" value="UniProtKB-UniRule"/>
</dbReference>
<evidence type="ECO:0000259" key="15">
    <source>
        <dbReference type="PROSITE" id="PS50880"/>
    </source>
</evidence>
<evidence type="ECO:0000256" key="8">
    <source>
        <dbReference type="ARBA" id="ARBA00022842"/>
    </source>
</evidence>
<dbReference type="Proteomes" id="UP001162131">
    <property type="component" value="Unassembled WGS sequence"/>
</dbReference>
<dbReference type="InterPro" id="IPR014721">
    <property type="entry name" value="Ribsml_uS5_D2-typ_fold_subgr"/>
</dbReference>
<evidence type="ECO:0000313" key="18">
    <source>
        <dbReference type="Proteomes" id="UP001162131"/>
    </source>
</evidence>
<dbReference type="Gene3D" id="3.30.230.10">
    <property type="match status" value="1"/>
</dbReference>
<dbReference type="EMBL" id="CAJZBQ010000055">
    <property type="protein sequence ID" value="CAG9332775.1"/>
    <property type="molecule type" value="Genomic_DNA"/>
</dbReference>
<comment type="catalytic activity">
    <reaction evidence="1 12 13">
        <text>ATP-dependent breakage, passage and rejoining of double-stranded DNA.</text>
        <dbReference type="EC" id="5.6.2.2"/>
    </reaction>
</comment>
<dbReference type="InterPro" id="IPR031660">
    <property type="entry name" value="TOPRIM_C"/>
</dbReference>
<keyword evidence="6 13" id="KW-0547">Nucleotide-binding</keyword>
<dbReference type="InterPro" id="IPR020568">
    <property type="entry name" value="Ribosomal_Su5_D2-typ_SF"/>
</dbReference>
<dbReference type="GO" id="GO:0005524">
    <property type="term" value="F:ATP binding"/>
    <property type="evidence" value="ECO:0007669"/>
    <property type="project" value="UniProtKB-UniRule"/>
</dbReference>
<dbReference type="Gene3D" id="3.30.1490.30">
    <property type="match status" value="1"/>
</dbReference>
<evidence type="ECO:0000256" key="3">
    <source>
        <dbReference type="ARBA" id="ARBA00001946"/>
    </source>
</evidence>
<dbReference type="FunFam" id="3.30.1490.30:FF:000001">
    <property type="entry name" value="DNA topoisomerase 2"/>
    <property type="match status" value="1"/>
</dbReference>
<keyword evidence="5" id="KW-0479">Metal-binding</keyword>
<evidence type="ECO:0000256" key="12">
    <source>
        <dbReference type="PROSITE-ProRule" id="PRU01384"/>
    </source>
</evidence>
<sequence length="1266" mass="144976">MAGNESDSGNSTIEQIYQKKTPLEHILLRPDTYVGSIEMQDNKLWVWDSDQQTMVFRQIQYVPGLYKIFDEILVNAADNYQRDKRMNKIEVTLDPERGMISVWNNGRGIPTAIHQEYGIYVPELIFGQLLTSSNYDDTKKKTTGGRNGYGAKLANVFSKKFIVETADSERMQKFTMEWTCNMSKKSEPVITKLKKSEDYTCITFYPDLERFGMASLNKDILDLMTKRVYDMAGSTGKSVKVFLNKKEIPIKNFKDYIDLYIKDSTMPKSFEIPGERWEVGVSISEGVFQQVSFVNSICTSKGGTHVTHVADQLINAISGAVQKKFKKLEVKNNQIKQHLWIFVNCLIENPCFDSQTKETMTLKPSAFGSKCELSEKFIKEVVNCGIIDHVVAFAKAKTEAQLGKKVKSKKNEKIYLNKLEDANLAGSRNSKECTLILTEGDSAKTMAIAGIEVVGRDKFGAFPLKGKLLNVREASHKQLMANEEIQNIMKIVGLQPKKEYADLSELRYGCIMIMADQDLDGSHIKGLIINLIHFFWPGLLKTTGFVKEFITPIVKATKGQQSISFYTLHEYEAWSKAEDRKAWNIKYYKGLGTSTNKEAREYFENIQRHRIEFLYDNEEHDGDSIDMAFNKKRADDRKRWLAALEPDTFLDMSEPQITVSDFINKELILFSNYDNIRSIPSIVDGLKPGQRKIIFSCFKRKLKADIKVAQLSGYVGEHSAYHHGEQSLATTIVGLAQNFVGSNNINLLLPIGQFGTRILGGKDMASPRYIFTNLSQVTRKMFILEDDYLLDYQEEEGQRIEPHWYVPVIPLALINGAEGIGTGWSTNVPPYNPIELIQAYRDRINGQSFDSIDLAPWFKGYTGTLEWMDRSGGGYEVKGVFERLNGNILRITELPIKKWTTDYKKFLEDLAQLENPIVTDIKEYHTENRVDFHIEVPTLNNLTDSEIMKTFKLQTTLSLSNLVLFNSERKIKKYQGINEIMEEHYLIREYFYNKRKAFLVDKLSVEVAMISNKVRFILMVINNELVINKKQKTVLVAELRRKGFTTKSELDKMFTSPQIHQSDKEVQENDQEESDAGAIKAKEYDYLLSMPLWSLTHEKVEQLKREEQDKIHELEVLKNTSIYDMWNQDLDELKKAIEEEWETEERERNKNPAARGKGKKTTKRAPKAANKENKPPVSKPPTKIITQSDDESKVKPVKLKPTKEASKETIEEVTETTSDSSDFKNPFGARKRKGNNQARDKGKKAKLMPSAEMIIASETEDEEFEL</sequence>
<dbReference type="Pfam" id="PF00521">
    <property type="entry name" value="DNA_topoisoIV"/>
    <property type="match status" value="1"/>
</dbReference>
<dbReference type="Pfam" id="PF16898">
    <property type="entry name" value="TOPRIM_C"/>
    <property type="match status" value="1"/>
</dbReference>
<dbReference type="PANTHER" id="PTHR10169">
    <property type="entry name" value="DNA TOPOISOMERASE/GYRASE"/>
    <property type="match status" value="1"/>
</dbReference>